<evidence type="ECO:0000259" key="2">
    <source>
        <dbReference type="Pfam" id="PF03413"/>
    </source>
</evidence>
<feature type="region of interest" description="Disordered" evidence="1">
    <location>
        <begin position="110"/>
        <end position="141"/>
    </location>
</feature>
<keyword evidence="4" id="KW-1185">Reference proteome</keyword>
<proteinExistence type="predicted"/>
<dbReference type="Proteomes" id="UP000275473">
    <property type="component" value="Unassembled WGS sequence"/>
</dbReference>
<accession>A0A3M8P4C2</accession>
<name>A0A3M8P4C2_9BACL</name>
<dbReference type="Pfam" id="PF03413">
    <property type="entry name" value="PepSY"/>
    <property type="match status" value="2"/>
</dbReference>
<comment type="caution">
    <text evidence="3">The sequence shown here is derived from an EMBL/GenBank/DDBJ whole genome shotgun (WGS) entry which is preliminary data.</text>
</comment>
<feature type="compositionally biased region" description="Polar residues" evidence="1">
    <location>
        <begin position="27"/>
        <end position="36"/>
    </location>
</feature>
<dbReference type="RefSeq" id="WP_123166326.1">
    <property type="nucleotide sequence ID" value="NZ_RIAX01000013.1"/>
</dbReference>
<feature type="region of interest" description="Disordered" evidence="1">
    <location>
        <begin position="27"/>
        <end position="54"/>
    </location>
</feature>
<reference evidence="3 4" key="1">
    <citation type="journal article" date="2018" name="Int. J. Syst. Evol. Microbiol.">
        <title>Planococcus salinus sp. nov., a moderately halophilic bacterium isolated from a saline-alkali soil.</title>
        <authorList>
            <person name="Gan L."/>
        </authorList>
    </citation>
    <scope>NUCLEOTIDE SEQUENCE [LARGE SCALE GENOMIC DNA]</scope>
    <source>
        <strain evidence="3 4">LCB217</strain>
    </source>
</reference>
<dbReference type="Gene3D" id="3.10.450.40">
    <property type="match status" value="2"/>
</dbReference>
<dbReference type="InterPro" id="IPR025711">
    <property type="entry name" value="PepSY"/>
</dbReference>
<sequence length="203" mass="21995">MKKLIYIPMTVGILGFGGIVLANTDTAEEQTGTTSPEPAVVQVEEGSADSAERLSFEEVSAKALKVVNGMVTDVELDSDDGRRHYDIEIKDGEFEYELELDAYSGEVLKQEKDADDDDFNRSAAASQNSSENAAKGSQPLISADEAAQAALATVSGTVEEVELDRDNGVTYYEVEIEDGRVDHEIHVNAQDGTILKTETDRDD</sequence>
<evidence type="ECO:0000313" key="3">
    <source>
        <dbReference type="EMBL" id="RNF38505.1"/>
    </source>
</evidence>
<dbReference type="EMBL" id="RIAX01000013">
    <property type="protein sequence ID" value="RNF38505.1"/>
    <property type="molecule type" value="Genomic_DNA"/>
</dbReference>
<organism evidence="3 4">
    <name type="scientific">Planococcus salinus</name>
    <dbReference type="NCBI Taxonomy" id="1848460"/>
    <lineage>
        <taxon>Bacteria</taxon>
        <taxon>Bacillati</taxon>
        <taxon>Bacillota</taxon>
        <taxon>Bacilli</taxon>
        <taxon>Bacillales</taxon>
        <taxon>Caryophanaceae</taxon>
        <taxon>Planococcus</taxon>
    </lineage>
</organism>
<dbReference type="OrthoDB" id="9780101at2"/>
<gene>
    <name evidence="3" type="ORF">EEX84_14305</name>
</gene>
<feature type="domain" description="PepSY" evidence="2">
    <location>
        <begin position="141"/>
        <end position="198"/>
    </location>
</feature>
<feature type="compositionally biased region" description="Low complexity" evidence="1">
    <location>
        <begin position="121"/>
        <end position="134"/>
    </location>
</feature>
<feature type="domain" description="PepSY" evidence="2">
    <location>
        <begin position="53"/>
        <end position="111"/>
    </location>
</feature>
<evidence type="ECO:0000313" key="4">
    <source>
        <dbReference type="Proteomes" id="UP000275473"/>
    </source>
</evidence>
<dbReference type="AlphaFoldDB" id="A0A3M8P4C2"/>
<protein>
    <recommendedName>
        <fullName evidence="2">PepSY domain-containing protein</fullName>
    </recommendedName>
</protein>
<evidence type="ECO:0000256" key="1">
    <source>
        <dbReference type="SAM" id="MobiDB-lite"/>
    </source>
</evidence>